<sequence length="73" mass="8249">MVLFGVSSIPFEVAEENILIPWAFGSISVLTFIDLKAETQPFSDLVIFCGNIPIRNYQHVSLPVQHQLILLFM</sequence>
<dbReference type="Gramene" id="rna10495">
    <property type="protein sequence ID" value="RHN74425.1"/>
    <property type="gene ID" value="gene10495"/>
</dbReference>
<evidence type="ECO:0000313" key="2">
    <source>
        <dbReference type="Proteomes" id="UP000265566"/>
    </source>
</evidence>
<organism evidence="1 2">
    <name type="scientific">Medicago truncatula</name>
    <name type="common">Barrel medic</name>
    <name type="synonym">Medicago tribuloides</name>
    <dbReference type="NCBI Taxonomy" id="3880"/>
    <lineage>
        <taxon>Eukaryota</taxon>
        <taxon>Viridiplantae</taxon>
        <taxon>Streptophyta</taxon>
        <taxon>Embryophyta</taxon>
        <taxon>Tracheophyta</taxon>
        <taxon>Spermatophyta</taxon>
        <taxon>Magnoliopsida</taxon>
        <taxon>eudicotyledons</taxon>
        <taxon>Gunneridae</taxon>
        <taxon>Pentapetalae</taxon>
        <taxon>rosids</taxon>
        <taxon>fabids</taxon>
        <taxon>Fabales</taxon>
        <taxon>Fabaceae</taxon>
        <taxon>Papilionoideae</taxon>
        <taxon>50 kb inversion clade</taxon>
        <taxon>NPAAA clade</taxon>
        <taxon>Hologalegina</taxon>
        <taxon>IRL clade</taxon>
        <taxon>Trifolieae</taxon>
        <taxon>Medicago</taxon>
    </lineage>
</organism>
<protein>
    <submittedName>
        <fullName evidence="1">Uncharacterized protein</fullName>
    </submittedName>
</protein>
<dbReference type="AlphaFoldDB" id="A0A396JD92"/>
<reference evidence="2" key="1">
    <citation type="journal article" date="2018" name="Nat. Plants">
        <title>Whole-genome landscape of Medicago truncatula symbiotic genes.</title>
        <authorList>
            <person name="Pecrix Y."/>
            <person name="Staton S.E."/>
            <person name="Sallet E."/>
            <person name="Lelandais-Briere C."/>
            <person name="Moreau S."/>
            <person name="Carrere S."/>
            <person name="Blein T."/>
            <person name="Jardinaud M.F."/>
            <person name="Latrasse D."/>
            <person name="Zouine M."/>
            <person name="Zahm M."/>
            <person name="Kreplak J."/>
            <person name="Mayjonade B."/>
            <person name="Satge C."/>
            <person name="Perez M."/>
            <person name="Cauet S."/>
            <person name="Marande W."/>
            <person name="Chantry-Darmon C."/>
            <person name="Lopez-Roques C."/>
            <person name="Bouchez O."/>
            <person name="Berard A."/>
            <person name="Debelle F."/>
            <person name="Munos S."/>
            <person name="Bendahmane A."/>
            <person name="Berges H."/>
            <person name="Niebel A."/>
            <person name="Buitink J."/>
            <person name="Frugier F."/>
            <person name="Benhamed M."/>
            <person name="Crespi M."/>
            <person name="Gouzy J."/>
            <person name="Gamas P."/>
        </authorList>
    </citation>
    <scope>NUCLEOTIDE SEQUENCE [LARGE SCALE GENOMIC DNA]</scope>
    <source>
        <strain evidence="2">cv. Jemalong A17</strain>
    </source>
</reference>
<proteinExistence type="predicted"/>
<accession>A0A396JD92</accession>
<name>A0A396JD92_MEDTR</name>
<dbReference type="EMBL" id="PSQE01000002">
    <property type="protein sequence ID" value="RHN74425.1"/>
    <property type="molecule type" value="Genomic_DNA"/>
</dbReference>
<dbReference type="Proteomes" id="UP000265566">
    <property type="component" value="Chromosome 2"/>
</dbReference>
<evidence type="ECO:0000313" key="1">
    <source>
        <dbReference type="EMBL" id="RHN74425.1"/>
    </source>
</evidence>
<gene>
    <name evidence="1" type="ORF">MtrunA17_Chr2g0310251</name>
</gene>
<comment type="caution">
    <text evidence="1">The sequence shown here is derived from an EMBL/GenBank/DDBJ whole genome shotgun (WGS) entry which is preliminary data.</text>
</comment>